<dbReference type="CDD" id="cd14686">
    <property type="entry name" value="bZIP"/>
    <property type="match status" value="1"/>
</dbReference>
<reference evidence="2 3" key="1">
    <citation type="submission" date="2024-09" db="EMBL/GenBank/DDBJ databases">
        <title>Genome sequencing and assembly of Phytophthora oleae, isolate VK10A, causative agent of rot of olive drupes.</title>
        <authorList>
            <person name="Conti Taguali S."/>
            <person name="Riolo M."/>
            <person name="La Spada F."/>
            <person name="Cacciola S.O."/>
            <person name="Dionisio G."/>
        </authorList>
    </citation>
    <scope>NUCLEOTIDE SEQUENCE [LARGE SCALE GENOMIC DNA]</scope>
    <source>
        <strain evidence="2 3">VK10A</strain>
    </source>
</reference>
<protein>
    <recommendedName>
        <fullName evidence="4">BZIP domain-containing protein</fullName>
    </recommendedName>
</protein>
<evidence type="ECO:0000313" key="3">
    <source>
        <dbReference type="Proteomes" id="UP001632037"/>
    </source>
</evidence>
<evidence type="ECO:0008006" key="4">
    <source>
        <dbReference type="Google" id="ProtNLM"/>
    </source>
</evidence>
<name>A0ABD3EUB3_9STRA</name>
<comment type="caution">
    <text evidence="2">The sequence shown here is derived from an EMBL/GenBank/DDBJ whole genome shotgun (WGS) entry which is preliminary data.</text>
</comment>
<gene>
    <name evidence="2" type="ORF">V7S43_017338</name>
</gene>
<evidence type="ECO:0000256" key="1">
    <source>
        <dbReference type="SAM" id="Coils"/>
    </source>
</evidence>
<organism evidence="2 3">
    <name type="scientific">Phytophthora oleae</name>
    <dbReference type="NCBI Taxonomy" id="2107226"/>
    <lineage>
        <taxon>Eukaryota</taxon>
        <taxon>Sar</taxon>
        <taxon>Stramenopiles</taxon>
        <taxon>Oomycota</taxon>
        <taxon>Peronosporomycetes</taxon>
        <taxon>Peronosporales</taxon>
        <taxon>Peronosporaceae</taxon>
        <taxon>Phytophthora</taxon>
    </lineage>
</organism>
<keyword evidence="3" id="KW-1185">Reference proteome</keyword>
<evidence type="ECO:0000313" key="2">
    <source>
        <dbReference type="EMBL" id="KAL3657766.1"/>
    </source>
</evidence>
<dbReference type="EMBL" id="JBIMZQ010000061">
    <property type="protein sequence ID" value="KAL3657766.1"/>
    <property type="molecule type" value="Genomic_DNA"/>
</dbReference>
<proteinExistence type="predicted"/>
<sequence>MASFLVPPNKFSLSDALISGVVQRVAPFHVNDNSHNRLPSLQSIARIATKTNKLPSKTKAKRQLKVPASRRERCRINQARYRKRQREHADGLNSSLEQLQQEIEELEATRQNILLSSPTDQSVWVVVTEYFRHFRHGYVPALYEPDSPTKPRQHVQLDFLKANLAADVTNGVLCGAEAILKQWKLFTSHHGDVKVQLKRLDQVTSDSLLAATIVSFTVTDDTLQQLYPHLNEDASDKLLNQRITAAGSVRFDWDEETGCVVRQESKIDLLTPMLELLGTLENVATLFNHARISPDGRFEG</sequence>
<dbReference type="AlphaFoldDB" id="A0ABD3EUB3"/>
<feature type="coiled-coil region" evidence="1">
    <location>
        <begin position="82"/>
        <end position="116"/>
    </location>
</feature>
<dbReference type="Proteomes" id="UP001632037">
    <property type="component" value="Unassembled WGS sequence"/>
</dbReference>
<keyword evidence="1" id="KW-0175">Coiled coil</keyword>
<accession>A0ABD3EUB3</accession>